<evidence type="ECO:0000313" key="3">
    <source>
        <dbReference type="Proteomes" id="UP000002084"/>
    </source>
</evidence>
<dbReference type="KEGG" id="ses:SARI_00914"/>
<dbReference type="HOGENOM" id="CLU_3011646_0_0_6"/>
<accession>A9MLW5</accession>
<dbReference type="Proteomes" id="UP000002084">
    <property type="component" value="Chromosome"/>
</dbReference>
<evidence type="ECO:0000313" key="2">
    <source>
        <dbReference type="EMBL" id="ABX20827.1"/>
    </source>
</evidence>
<reference evidence="2 3" key="1">
    <citation type="submission" date="2007-11" db="EMBL/GenBank/DDBJ databases">
        <authorList>
            <consortium name="The Salmonella enterica serovar Arizonae Genome Sequencing Project"/>
            <person name="McClelland M."/>
            <person name="Sanderson E.K."/>
            <person name="Porwollik S."/>
            <person name="Spieth J."/>
            <person name="Clifton W.S."/>
            <person name="Fulton R."/>
            <person name="Chunyan W."/>
            <person name="Wollam A."/>
            <person name="Shah N."/>
            <person name="Pepin K."/>
            <person name="Bhonagiri V."/>
            <person name="Nash W."/>
            <person name="Johnson M."/>
            <person name="Thiruvilangam P."/>
            <person name="Wilson R."/>
        </authorList>
    </citation>
    <scope>NUCLEOTIDE SEQUENCE [LARGE SCALE GENOMIC DNA]</scope>
    <source>
        <strain evidence="3">ATCC BAA-731 / CDC346-86 / RSK2980</strain>
    </source>
</reference>
<dbReference type="EMBL" id="CP000880">
    <property type="protein sequence ID" value="ABX20827.1"/>
    <property type="molecule type" value="Genomic_DNA"/>
</dbReference>
<evidence type="ECO:0000256" key="1">
    <source>
        <dbReference type="SAM" id="Phobius"/>
    </source>
</evidence>
<keyword evidence="1" id="KW-1133">Transmembrane helix</keyword>
<name>A9MLW5_SALAR</name>
<protein>
    <submittedName>
        <fullName evidence="2">Uncharacterized protein</fullName>
    </submittedName>
</protein>
<gene>
    <name evidence="2" type="ordered locus">SARI_00914</name>
</gene>
<dbReference type="AlphaFoldDB" id="A9MLW5"/>
<organism evidence="2 3">
    <name type="scientific">Salmonella arizonae (strain ATCC BAA-731 / CDC346-86 / RSK2980)</name>
    <dbReference type="NCBI Taxonomy" id="41514"/>
    <lineage>
        <taxon>Bacteria</taxon>
        <taxon>Pseudomonadati</taxon>
        <taxon>Pseudomonadota</taxon>
        <taxon>Gammaproteobacteria</taxon>
        <taxon>Enterobacterales</taxon>
        <taxon>Enterobacteriaceae</taxon>
        <taxon>Salmonella</taxon>
    </lineage>
</organism>
<keyword evidence="1" id="KW-0472">Membrane</keyword>
<proteinExistence type="predicted"/>
<feature type="transmembrane region" description="Helical" evidence="1">
    <location>
        <begin position="33"/>
        <end position="55"/>
    </location>
</feature>
<keyword evidence="3" id="KW-1185">Reference proteome</keyword>
<keyword evidence="1" id="KW-0812">Transmembrane</keyword>
<sequence length="56" mass="6169">MQMLSSLSSMSFIPSSLSSISVAIHVIKGTFSFILKILIIFILSIAYLSLLCLLYI</sequence>